<proteinExistence type="predicted"/>
<organism evidence="2 3">
    <name type="scientific">Trifolium medium</name>
    <dbReference type="NCBI Taxonomy" id="97028"/>
    <lineage>
        <taxon>Eukaryota</taxon>
        <taxon>Viridiplantae</taxon>
        <taxon>Streptophyta</taxon>
        <taxon>Embryophyta</taxon>
        <taxon>Tracheophyta</taxon>
        <taxon>Spermatophyta</taxon>
        <taxon>Magnoliopsida</taxon>
        <taxon>eudicotyledons</taxon>
        <taxon>Gunneridae</taxon>
        <taxon>Pentapetalae</taxon>
        <taxon>rosids</taxon>
        <taxon>fabids</taxon>
        <taxon>Fabales</taxon>
        <taxon>Fabaceae</taxon>
        <taxon>Papilionoideae</taxon>
        <taxon>50 kb inversion clade</taxon>
        <taxon>NPAAA clade</taxon>
        <taxon>Hologalegina</taxon>
        <taxon>IRL clade</taxon>
        <taxon>Trifolieae</taxon>
        <taxon>Trifolium</taxon>
    </lineage>
</organism>
<feature type="non-terminal residue" evidence="2">
    <location>
        <position position="1"/>
    </location>
</feature>
<evidence type="ECO:0000313" key="3">
    <source>
        <dbReference type="Proteomes" id="UP000265520"/>
    </source>
</evidence>
<evidence type="ECO:0000256" key="1">
    <source>
        <dbReference type="SAM" id="MobiDB-lite"/>
    </source>
</evidence>
<feature type="compositionally biased region" description="Polar residues" evidence="1">
    <location>
        <begin position="16"/>
        <end position="46"/>
    </location>
</feature>
<protein>
    <submittedName>
        <fullName evidence="2">Uncharacterized protein</fullName>
    </submittedName>
</protein>
<evidence type="ECO:0000313" key="2">
    <source>
        <dbReference type="EMBL" id="MCI19993.1"/>
    </source>
</evidence>
<dbReference type="Proteomes" id="UP000265520">
    <property type="component" value="Unassembled WGS sequence"/>
</dbReference>
<feature type="compositionally biased region" description="Polar residues" evidence="1">
    <location>
        <begin position="64"/>
        <end position="76"/>
    </location>
</feature>
<dbReference type="EMBL" id="LXQA010117579">
    <property type="protein sequence ID" value="MCI19993.1"/>
    <property type="molecule type" value="Genomic_DNA"/>
</dbReference>
<feature type="region of interest" description="Disordered" evidence="1">
    <location>
        <begin position="1"/>
        <end position="76"/>
    </location>
</feature>
<keyword evidence="3" id="KW-1185">Reference proteome</keyword>
<accession>A0A392Q6H3</accession>
<reference evidence="2 3" key="1">
    <citation type="journal article" date="2018" name="Front. Plant Sci.">
        <title>Red Clover (Trifolium pratense) and Zigzag Clover (T. medium) - A Picture of Genomic Similarities and Differences.</title>
        <authorList>
            <person name="Dluhosova J."/>
            <person name="Istvanek J."/>
            <person name="Nedelnik J."/>
            <person name="Repkova J."/>
        </authorList>
    </citation>
    <scope>NUCLEOTIDE SEQUENCE [LARGE SCALE GENOMIC DNA]</scope>
    <source>
        <strain evidence="3">cv. 10/8</strain>
        <tissue evidence="2">Leaf</tissue>
    </source>
</reference>
<sequence length="76" mass="8366">RASASSSDDKADKTRSLATTSDQLAQRLTPLAQRTSRSTYSLSEETVAQRPTPETRLRLETCLGHTQNSIPTTYNP</sequence>
<dbReference type="AlphaFoldDB" id="A0A392Q6H3"/>
<name>A0A392Q6H3_9FABA</name>
<comment type="caution">
    <text evidence="2">The sequence shown here is derived from an EMBL/GenBank/DDBJ whole genome shotgun (WGS) entry which is preliminary data.</text>
</comment>